<evidence type="ECO:0000313" key="1">
    <source>
        <dbReference type="EMBL" id="GBP82616.1"/>
    </source>
</evidence>
<dbReference type="AlphaFoldDB" id="A0A4C1Z200"/>
<protein>
    <submittedName>
        <fullName evidence="1">Uncharacterized protein</fullName>
    </submittedName>
</protein>
<organism evidence="1 2">
    <name type="scientific">Eumeta variegata</name>
    <name type="common">Bagworm moth</name>
    <name type="synonym">Eumeta japonica</name>
    <dbReference type="NCBI Taxonomy" id="151549"/>
    <lineage>
        <taxon>Eukaryota</taxon>
        <taxon>Metazoa</taxon>
        <taxon>Ecdysozoa</taxon>
        <taxon>Arthropoda</taxon>
        <taxon>Hexapoda</taxon>
        <taxon>Insecta</taxon>
        <taxon>Pterygota</taxon>
        <taxon>Neoptera</taxon>
        <taxon>Endopterygota</taxon>
        <taxon>Lepidoptera</taxon>
        <taxon>Glossata</taxon>
        <taxon>Ditrysia</taxon>
        <taxon>Tineoidea</taxon>
        <taxon>Psychidae</taxon>
        <taxon>Oiketicinae</taxon>
        <taxon>Eumeta</taxon>
    </lineage>
</organism>
<comment type="caution">
    <text evidence="1">The sequence shown here is derived from an EMBL/GenBank/DDBJ whole genome shotgun (WGS) entry which is preliminary data.</text>
</comment>
<keyword evidence="2" id="KW-1185">Reference proteome</keyword>
<reference evidence="1 2" key="1">
    <citation type="journal article" date="2019" name="Commun. Biol.">
        <title>The bagworm genome reveals a unique fibroin gene that provides high tensile strength.</title>
        <authorList>
            <person name="Kono N."/>
            <person name="Nakamura H."/>
            <person name="Ohtoshi R."/>
            <person name="Tomita M."/>
            <person name="Numata K."/>
            <person name="Arakawa K."/>
        </authorList>
    </citation>
    <scope>NUCLEOTIDE SEQUENCE [LARGE SCALE GENOMIC DNA]</scope>
</reference>
<dbReference type="EMBL" id="BGZK01001574">
    <property type="protein sequence ID" value="GBP82616.1"/>
    <property type="molecule type" value="Genomic_DNA"/>
</dbReference>
<name>A0A4C1Z200_EUMVA</name>
<dbReference type="Proteomes" id="UP000299102">
    <property type="component" value="Unassembled WGS sequence"/>
</dbReference>
<proteinExistence type="predicted"/>
<accession>A0A4C1Z200</accession>
<gene>
    <name evidence="1" type="ORF">EVAR_54092_1</name>
</gene>
<evidence type="ECO:0000313" key="2">
    <source>
        <dbReference type="Proteomes" id="UP000299102"/>
    </source>
</evidence>
<sequence length="100" mass="11665">MDTYRYFHTPEFPDNSAELPVVNPAGICIVMRRINNAYATYADLDIFQIIYFKTSDSLVADDLLVGVFYFIVTRKTMCLEEKIYVLLQGAQEELRRFHCL</sequence>